<name>A0A090X077_9FLAO</name>
<comment type="caution">
    <text evidence="1">The sequence shown here is derived from an EMBL/GenBank/DDBJ whole genome shotgun (WGS) entry which is preliminary data.</text>
</comment>
<organism evidence="1 2">
    <name type="scientific">Algibacter lectus</name>
    <dbReference type="NCBI Taxonomy" id="221126"/>
    <lineage>
        <taxon>Bacteria</taxon>
        <taxon>Pseudomonadati</taxon>
        <taxon>Bacteroidota</taxon>
        <taxon>Flavobacteriia</taxon>
        <taxon>Flavobacteriales</taxon>
        <taxon>Flavobacteriaceae</taxon>
        <taxon>Algibacter</taxon>
    </lineage>
</organism>
<gene>
    <name evidence="1" type="ORF">JCM19274_220</name>
</gene>
<evidence type="ECO:0000313" key="1">
    <source>
        <dbReference type="EMBL" id="GAL82636.1"/>
    </source>
</evidence>
<evidence type="ECO:0000313" key="2">
    <source>
        <dbReference type="Proteomes" id="UP000029643"/>
    </source>
</evidence>
<dbReference type="Proteomes" id="UP000029643">
    <property type="component" value="Unassembled WGS sequence"/>
</dbReference>
<sequence>MSESKITEKEFSNYFCGDVNKPIVVNGRNTTFLVFCQKIRGKRINIKRLTIFRNDGSNCIKNLNIEYSRKIL</sequence>
<accession>A0A090X077</accession>
<reference evidence="1 2" key="1">
    <citation type="journal article" date="2014" name="Genome Announc.">
        <title>Draft Genome Sequences of Marine Flavobacterium Algibacter lectus Strains SS8 and NR4.</title>
        <authorList>
            <person name="Takatani N."/>
            <person name="Nakanishi M."/>
            <person name="Meirelles P."/>
            <person name="Mino S."/>
            <person name="Suda W."/>
            <person name="Oshima K."/>
            <person name="Hattori M."/>
            <person name="Ohkuma M."/>
            <person name="Hosokawa M."/>
            <person name="Miyashita K."/>
            <person name="Thompson F.L."/>
            <person name="Niwa A."/>
            <person name="Sawabe T."/>
            <person name="Sawabe T."/>
        </authorList>
    </citation>
    <scope>NUCLEOTIDE SEQUENCE [LARGE SCALE GENOMIC DNA]</scope>
    <source>
        <strain evidence="2">JCM19274</strain>
    </source>
</reference>
<protein>
    <submittedName>
        <fullName evidence="1">Uncharacterized protein</fullName>
    </submittedName>
</protein>
<proteinExistence type="predicted"/>
<dbReference type="EMBL" id="BBNU01000038">
    <property type="protein sequence ID" value="GAL82636.1"/>
    <property type="molecule type" value="Genomic_DNA"/>
</dbReference>
<dbReference type="AlphaFoldDB" id="A0A090X077"/>